<name>A0A921MH58_9MICO</name>
<comment type="caution">
    <text evidence="6">The sequence shown here is derived from an EMBL/GenBank/DDBJ whole genome shotgun (WGS) entry which is preliminary data.</text>
</comment>
<organism evidence="6 7">
    <name type="scientific">Brevibacterium senegalense</name>
    <dbReference type="NCBI Taxonomy" id="1033736"/>
    <lineage>
        <taxon>Bacteria</taxon>
        <taxon>Bacillati</taxon>
        <taxon>Actinomycetota</taxon>
        <taxon>Actinomycetes</taxon>
        <taxon>Micrococcales</taxon>
        <taxon>Brevibacteriaceae</taxon>
        <taxon>Brevibacterium</taxon>
    </lineage>
</organism>
<evidence type="ECO:0000259" key="5">
    <source>
        <dbReference type="PROSITE" id="PS51063"/>
    </source>
</evidence>
<keyword evidence="2" id="KW-0238">DNA-binding</keyword>
<feature type="domain" description="HTH crp-type" evidence="5">
    <location>
        <begin position="154"/>
        <end position="226"/>
    </location>
</feature>
<dbReference type="Proteomes" id="UP000784435">
    <property type="component" value="Unassembled WGS sequence"/>
</dbReference>
<dbReference type="Gene3D" id="2.60.120.10">
    <property type="entry name" value="Jelly Rolls"/>
    <property type="match status" value="1"/>
</dbReference>
<dbReference type="Pfam" id="PF00027">
    <property type="entry name" value="cNMP_binding"/>
    <property type="match status" value="1"/>
</dbReference>
<dbReference type="PROSITE" id="PS51063">
    <property type="entry name" value="HTH_CRP_2"/>
    <property type="match status" value="1"/>
</dbReference>
<dbReference type="GO" id="GO:0005829">
    <property type="term" value="C:cytosol"/>
    <property type="evidence" value="ECO:0007669"/>
    <property type="project" value="TreeGrafter"/>
</dbReference>
<dbReference type="PRINTS" id="PR00034">
    <property type="entry name" value="HTHCRP"/>
</dbReference>
<dbReference type="InterPro" id="IPR036388">
    <property type="entry name" value="WH-like_DNA-bd_sf"/>
</dbReference>
<keyword evidence="3" id="KW-0804">Transcription</keyword>
<dbReference type="PANTHER" id="PTHR24567:SF26">
    <property type="entry name" value="REGULATORY PROTEIN YEIL"/>
    <property type="match status" value="1"/>
</dbReference>
<accession>A0A921MH58</accession>
<protein>
    <submittedName>
        <fullName evidence="6">Crp/Fnr family transcriptional regulator</fullName>
    </submittedName>
</protein>
<dbReference type="PROSITE" id="PS50042">
    <property type="entry name" value="CNMP_BINDING_3"/>
    <property type="match status" value="1"/>
</dbReference>
<reference evidence="6" key="1">
    <citation type="journal article" date="2021" name="PeerJ">
        <title>Extensive microbial diversity within the chicken gut microbiome revealed by metagenomics and culture.</title>
        <authorList>
            <person name="Gilroy R."/>
            <person name="Ravi A."/>
            <person name="Getino M."/>
            <person name="Pursley I."/>
            <person name="Horton D.L."/>
            <person name="Alikhan N.F."/>
            <person name="Baker D."/>
            <person name="Gharbi K."/>
            <person name="Hall N."/>
            <person name="Watson M."/>
            <person name="Adriaenssens E.M."/>
            <person name="Foster-Nyarko E."/>
            <person name="Jarju S."/>
            <person name="Secka A."/>
            <person name="Antonio M."/>
            <person name="Oren A."/>
            <person name="Chaudhuri R.R."/>
            <person name="La Ragione R."/>
            <person name="Hildebrand F."/>
            <person name="Pallen M.J."/>
        </authorList>
    </citation>
    <scope>NUCLEOTIDE SEQUENCE</scope>
    <source>
        <strain evidence="6">ChiGjej5B5-7349</strain>
    </source>
</reference>
<dbReference type="InterPro" id="IPR000595">
    <property type="entry name" value="cNMP-bd_dom"/>
</dbReference>
<dbReference type="SUPFAM" id="SSF51206">
    <property type="entry name" value="cAMP-binding domain-like"/>
    <property type="match status" value="1"/>
</dbReference>
<dbReference type="SMART" id="SM00419">
    <property type="entry name" value="HTH_CRP"/>
    <property type="match status" value="1"/>
</dbReference>
<sequence length="234" mass="25545">MLPITDVSHSDELCVTRVPLFQGLTLEQQREVAGAARPTLLDRAERVYNAGDDMSQLMVVHTGRVKISRVSPEGHEQIIRVLGSGDFIGESAFISGDRPDHEATALESAQLCVFDHADLGRLVERHPSIGLRMLESVSRRLSETEARLASVISEDVTARLARYLLALPVRRRTGHSPEIVLPLAKKDIASLLDTTPESLSRQLRRLSDSGVIRQGAHGTITITDADALSALSSE</sequence>
<evidence type="ECO:0000256" key="3">
    <source>
        <dbReference type="ARBA" id="ARBA00023163"/>
    </source>
</evidence>
<evidence type="ECO:0000256" key="2">
    <source>
        <dbReference type="ARBA" id="ARBA00023125"/>
    </source>
</evidence>
<dbReference type="SUPFAM" id="SSF46785">
    <property type="entry name" value="Winged helix' DNA-binding domain"/>
    <property type="match status" value="1"/>
</dbReference>
<proteinExistence type="predicted"/>
<keyword evidence="1" id="KW-0805">Transcription regulation</keyword>
<dbReference type="AlphaFoldDB" id="A0A921MH58"/>
<dbReference type="Pfam" id="PF13545">
    <property type="entry name" value="HTH_Crp_2"/>
    <property type="match status" value="1"/>
</dbReference>
<dbReference type="PANTHER" id="PTHR24567">
    <property type="entry name" value="CRP FAMILY TRANSCRIPTIONAL REGULATORY PROTEIN"/>
    <property type="match status" value="1"/>
</dbReference>
<evidence type="ECO:0000256" key="1">
    <source>
        <dbReference type="ARBA" id="ARBA00023015"/>
    </source>
</evidence>
<feature type="domain" description="Cyclic nucleotide-binding" evidence="4">
    <location>
        <begin position="20"/>
        <end position="140"/>
    </location>
</feature>
<evidence type="ECO:0000313" key="6">
    <source>
        <dbReference type="EMBL" id="HJG81366.1"/>
    </source>
</evidence>
<dbReference type="Gene3D" id="1.10.10.10">
    <property type="entry name" value="Winged helix-like DNA-binding domain superfamily/Winged helix DNA-binding domain"/>
    <property type="match status" value="1"/>
</dbReference>
<dbReference type="InterPro" id="IPR014710">
    <property type="entry name" value="RmlC-like_jellyroll"/>
</dbReference>
<reference evidence="6" key="2">
    <citation type="submission" date="2021-09" db="EMBL/GenBank/DDBJ databases">
        <authorList>
            <person name="Gilroy R."/>
        </authorList>
    </citation>
    <scope>NUCLEOTIDE SEQUENCE</scope>
    <source>
        <strain evidence="6">ChiGjej5B5-7349</strain>
    </source>
</reference>
<dbReference type="InterPro" id="IPR050397">
    <property type="entry name" value="Env_Response_Regulators"/>
</dbReference>
<dbReference type="SMART" id="SM00100">
    <property type="entry name" value="cNMP"/>
    <property type="match status" value="1"/>
</dbReference>
<evidence type="ECO:0000313" key="7">
    <source>
        <dbReference type="Proteomes" id="UP000784435"/>
    </source>
</evidence>
<gene>
    <name evidence="6" type="ORF">K8V08_13250</name>
</gene>
<dbReference type="InterPro" id="IPR018490">
    <property type="entry name" value="cNMP-bd_dom_sf"/>
</dbReference>
<dbReference type="GO" id="GO:0003677">
    <property type="term" value="F:DNA binding"/>
    <property type="evidence" value="ECO:0007669"/>
    <property type="project" value="UniProtKB-KW"/>
</dbReference>
<dbReference type="EMBL" id="DYUK01000304">
    <property type="protein sequence ID" value="HJG81366.1"/>
    <property type="molecule type" value="Genomic_DNA"/>
</dbReference>
<dbReference type="InterPro" id="IPR012318">
    <property type="entry name" value="HTH_CRP"/>
</dbReference>
<dbReference type="InterPro" id="IPR036390">
    <property type="entry name" value="WH_DNA-bd_sf"/>
</dbReference>
<dbReference type="GO" id="GO:0003700">
    <property type="term" value="F:DNA-binding transcription factor activity"/>
    <property type="evidence" value="ECO:0007669"/>
    <property type="project" value="TreeGrafter"/>
</dbReference>
<dbReference type="CDD" id="cd00038">
    <property type="entry name" value="CAP_ED"/>
    <property type="match status" value="1"/>
</dbReference>
<evidence type="ECO:0000259" key="4">
    <source>
        <dbReference type="PROSITE" id="PS50042"/>
    </source>
</evidence>